<feature type="compositionally biased region" description="Polar residues" evidence="2">
    <location>
        <begin position="281"/>
        <end position="325"/>
    </location>
</feature>
<feature type="domain" description="BRCT" evidence="3">
    <location>
        <begin position="1"/>
        <end position="89"/>
    </location>
</feature>
<dbReference type="SUPFAM" id="SSF52113">
    <property type="entry name" value="BRCT domain"/>
    <property type="match status" value="1"/>
</dbReference>
<dbReference type="SMART" id="SM00292">
    <property type="entry name" value="BRCT"/>
    <property type="match status" value="2"/>
</dbReference>
<feature type="region of interest" description="Disordered" evidence="2">
    <location>
        <begin position="221"/>
        <end position="342"/>
    </location>
</feature>
<accession>A0A8S4Q4B3</accession>
<dbReference type="InterPro" id="IPR042479">
    <property type="entry name" value="Slf1"/>
</dbReference>
<dbReference type="PROSITE" id="PS50297">
    <property type="entry name" value="ANK_REP_REGION"/>
    <property type="match status" value="3"/>
</dbReference>
<dbReference type="InterPro" id="IPR002110">
    <property type="entry name" value="Ankyrin_rpt"/>
</dbReference>
<dbReference type="Gene3D" id="3.40.50.10190">
    <property type="entry name" value="BRCT domain"/>
    <property type="match status" value="2"/>
</dbReference>
<feature type="compositionally biased region" description="Polar residues" evidence="2">
    <location>
        <begin position="221"/>
        <end position="238"/>
    </location>
</feature>
<name>A0A8S4Q4B3_OWEFU</name>
<evidence type="ECO:0000256" key="2">
    <source>
        <dbReference type="SAM" id="MobiDB-lite"/>
    </source>
</evidence>
<dbReference type="Pfam" id="PF13857">
    <property type="entry name" value="Ank_5"/>
    <property type="match status" value="1"/>
</dbReference>
<protein>
    <recommendedName>
        <fullName evidence="3">BRCT domain-containing protein</fullName>
    </recommendedName>
</protein>
<dbReference type="PROSITE" id="PS50088">
    <property type="entry name" value="ANK_REPEAT"/>
    <property type="match status" value="3"/>
</dbReference>
<dbReference type="GO" id="GO:0005634">
    <property type="term" value="C:nucleus"/>
    <property type="evidence" value="ECO:0007669"/>
    <property type="project" value="TreeGrafter"/>
</dbReference>
<gene>
    <name evidence="4" type="ORF">OFUS_LOCUS25158</name>
</gene>
<dbReference type="GO" id="GO:0006974">
    <property type="term" value="P:DNA damage response"/>
    <property type="evidence" value="ECO:0007669"/>
    <property type="project" value="TreeGrafter"/>
</dbReference>
<comment type="caution">
    <text evidence="4">The sequence shown here is derived from an EMBL/GenBank/DDBJ whole genome shotgun (WGS) entry which is preliminary data.</text>
</comment>
<dbReference type="PANTHER" id="PTHR46677">
    <property type="entry name" value="SMC5-SMC6 COMPLEX LOCALIZATION FACTOR PROTEIN 1"/>
    <property type="match status" value="1"/>
</dbReference>
<dbReference type="FunFam" id="3.40.50.10190:FF:000018">
    <property type="entry name" value="DNA topoisomerase 2-binding protein 1"/>
    <property type="match status" value="1"/>
</dbReference>
<organism evidence="4 5">
    <name type="scientific">Owenia fusiformis</name>
    <name type="common">Polychaete worm</name>
    <dbReference type="NCBI Taxonomy" id="6347"/>
    <lineage>
        <taxon>Eukaryota</taxon>
        <taxon>Metazoa</taxon>
        <taxon>Spiralia</taxon>
        <taxon>Lophotrochozoa</taxon>
        <taxon>Annelida</taxon>
        <taxon>Polychaeta</taxon>
        <taxon>Sedentaria</taxon>
        <taxon>Canalipalpata</taxon>
        <taxon>Sabellida</taxon>
        <taxon>Oweniida</taxon>
        <taxon>Oweniidae</taxon>
        <taxon>Owenia</taxon>
    </lineage>
</organism>
<dbReference type="AlphaFoldDB" id="A0A8S4Q4B3"/>
<dbReference type="PANTHER" id="PTHR46677:SF1">
    <property type="entry name" value="SMC5-SMC6 COMPLEX LOCALIZATION FACTOR PROTEIN 1"/>
    <property type="match status" value="1"/>
</dbReference>
<dbReference type="EMBL" id="CAIIXF020000012">
    <property type="protein sequence ID" value="CAH1801361.1"/>
    <property type="molecule type" value="Genomic_DNA"/>
</dbReference>
<feature type="region of interest" description="Disordered" evidence="2">
    <location>
        <begin position="721"/>
        <end position="775"/>
    </location>
</feature>
<evidence type="ECO:0000256" key="1">
    <source>
        <dbReference type="PROSITE-ProRule" id="PRU00023"/>
    </source>
</evidence>
<dbReference type="Proteomes" id="UP000749559">
    <property type="component" value="Unassembled WGS sequence"/>
</dbReference>
<feature type="compositionally biased region" description="Low complexity" evidence="2">
    <location>
        <begin position="760"/>
        <end position="772"/>
    </location>
</feature>
<evidence type="ECO:0000313" key="5">
    <source>
        <dbReference type="Proteomes" id="UP000749559"/>
    </source>
</evidence>
<dbReference type="GO" id="GO:2000781">
    <property type="term" value="P:positive regulation of double-strand break repair"/>
    <property type="evidence" value="ECO:0007669"/>
    <property type="project" value="InterPro"/>
</dbReference>
<evidence type="ECO:0000313" key="4">
    <source>
        <dbReference type="EMBL" id="CAH1801361.1"/>
    </source>
</evidence>
<keyword evidence="5" id="KW-1185">Reference proteome</keyword>
<proteinExistence type="predicted"/>
<keyword evidence="1" id="KW-0040">ANK repeat</keyword>
<dbReference type="PROSITE" id="PS50172">
    <property type="entry name" value="BRCT"/>
    <property type="match status" value="1"/>
</dbReference>
<feature type="compositionally biased region" description="Low complexity" evidence="2">
    <location>
        <begin position="239"/>
        <end position="261"/>
    </location>
</feature>
<dbReference type="InterPro" id="IPR036770">
    <property type="entry name" value="Ankyrin_rpt-contain_sf"/>
</dbReference>
<feature type="repeat" description="ANK" evidence="1">
    <location>
        <begin position="819"/>
        <end position="840"/>
    </location>
</feature>
<dbReference type="OrthoDB" id="273147at2759"/>
<dbReference type="InterPro" id="IPR001357">
    <property type="entry name" value="BRCT_dom"/>
</dbReference>
<dbReference type="CDD" id="cd17728">
    <property type="entry name" value="BRCT_TopBP1_rpt8"/>
    <property type="match status" value="1"/>
</dbReference>
<sequence>MADMRRIFIITNTSPVEKTELIAFIKKLGAEYCQNDKFTKDVTHVICGKPSRSEKFLSACITGKWILMKEYILDCLRWNKWLNEERYEWSHKMAPRLDETSRYLLNAPRFLRKLVQGYNVRLFQGWNVAVFVENIQRKRVYERLLELGGAKKKKFSLPVQYPKIIAASVSHVFVEESQVHNITKLQQEGVLCLSPEYIGDYILKDPHPGVQRYLAGGLQTGPQNGIIPTQNTPISSQHSLISTQPSQNSSSNSLISPKSSSNMLPTQPCSSKTSSSNLMSTQPCSSRGNSVASLSDISNQQKSQNELPDQPNLSSQKPSQGNKQVAPQEKRGVKRQLMQTDPLETTRFAEMIKKQKLSATQWKASGVVGYPHLNQSSLTTQPLTEQQAYLMDCCVESEFLHHAVDTFATLVSRAQYPNAAMIHNMLSKVMKQSSSVTVVNKAYAALQTCLFLHPPATPVMQQLHLSSIQPPQDTGLDAWGFIKDTISSALVSEDDVIIKEENDNCIAQQKGPMKGEQKSNNNEQILRYIIGMLEVDFQHYIQSDTPRKTHRRSIIAQVFWPGDTPHGSFRSNIKQLIIELISAISIVQHNPAKRSLVQLLQRLVAMVAQCCHLVDKPANQNSSFNSLGIMTKVFIQQLANRLLDEFSENIGSLELFLQTLEPAWLSLHMCDMFLNMFERYDESLLPPCIEQTDQVSLKKIVSQYFYLLPHLKGIGETSIKRERSTPLSTPSKKIMTPDLTNSKSLDRKTRGAGIKKKLIPNSPAGSSNSGSPYKRTININKKNAKGETPLHVACIKNQVSRVVELLQIQGIDVNARDNAGWTPLHEACNHGNTECVAELLKYKPQKTITSYFNKGSVQKLDLQAVDNEFGITPLHDAVENNHIGVVTLLMQHAGPVLLNLKSKTGQTPLDLAETEDMQLVLTTTQTTNKAVIVTPIKRKYILNSQSSSQSQDMFDSSQMSLSQMSQVDTTDTYLPSEELYSDILGTEPNCKYSPVVEVQKYVLFISHILKSYIKLHNLRFLKQFTKNNNNALSDDVIIEMVKCLEGGHTVDIEEVKQDLEIMQDLRKHVKAFEKHINRICQQGTITKHRTRIVAMKLLSG</sequence>
<dbReference type="InterPro" id="IPR036420">
    <property type="entry name" value="BRCT_dom_sf"/>
</dbReference>
<dbReference type="Pfam" id="PF00533">
    <property type="entry name" value="BRCT"/>
    <property type="match status" value="1"/>
</dbReference>
<dbReference type="GO" id="GO:0035861">
    <property type="term" value="C:site of double-strand break"/>
    <property type="evidence" value="ECO:0007669"/>
    <property type="project" value="TreeGrafter"/>
</dbReference>
<dbReference type="SUPFAM" id="SSF48403">
    <property type="entry name" value="Ankyrin repeat"/>
    <property type="match status" value="1"/>
</dbReference>
<dbReference type="Gene3D" id="1.25.40.20">
    <property type="entry name" value="Ankyrin repeat-containing domain"/>
    <property type="match status" value="1"/>
</dbReference>
<dbReference type="InterPro" id="IPR049936">
    <property type="entry name" value="TopBP1_BRCT_8"/>
</dbReference>
<dbReference type="Pfam" id="PF12796">
    <property type="entry name" value="Ank_2"/>
    <property type="match status" value="1"/>
</dbReference>
<feature type="repeat" description="ANK" evidence="1">
    <location>
        <begin position="785"/>
        <end position="818"/>
    </location>
</feature>
<reference evidence="4" key="1">
    <citation type="submission" date="2022-03" db="EMBL/GenBank/DDBJ databases">
        <authorList>
            <person name="Martin C."/>
        </authorList>
    </citation>
    <scope>NUCLEOTIDE SEQUENCE</scope>
</reference>
<dbReference type="GO" id="GO:1990166">
    <property type="term" value="P:protein localization to site of double-strand break"/>
    <property type="evidence" value="ECO:0007669"/>
    <property type="project" value="TreeGrafter"/>
</dbReference>
<dbReference type="SMART" id="SM00248">
    <property type="entry name" value="ANK"/>
    <property type="match status" value="3"/>
</dbReference>
<evidence type="ECO:0000259" key="3">
    <source>
        <dbReference type="PROSITE" id="PS50172"/>
    </source>
</evidence>
<dbReference type="CDD" id="cd17738">
    <property type="entry name" value="BRCT_TopBP1_rpt7"/>
    <property type="match status" value="1"/>
</dbReference>
<feature type="repeat" description="ANK" evidence="1">
    <location>
        <begin position="869"/>
        <end position="892"/>
    </location>
</feature>
<feature type="compositionally biased region" description="Low complexity" evidence="2">
    <location>
        <begin position="270"/>
        <end position="280"/>
    </location>
</feature>